<dbReference type="Pfam" id="PF10433">
    <property type="entry name" value="Beta-prop_RSE1_1st"/>
    <property type="match status" value="1"/>
</dbReference>
<name>A0A438DW16_VITVI</name>
<feature type="domain" description="RSE1/DDB1/CPSF1 first beta-propeller" evidence="1">
    <location>
        <begin position="3"/>
        <end position="49"/>
    </location>
</feature>
<gene>
    <name evidence="3" type="primary">DDB1A</name>
    <name evidence="3" type="ORF">CK203_101512</name>
</gene>
<proteinExistence type="predicted"/>
<dbReference type="AlphaFoldDB" id="A0A438DW16"/>
<dbReference type="PANTHER" id="PTHR36617">
    <property type="entry name" value="PROTEIN, PUTATIVE-RELATED"/>
    <property type="match status" value="1"/>
</dbReference>
<dbReference type="InterPro" id="IPR018846">
    <property type="entry name" value="Beta-prop_RSE1/DDB1/CPSF1_1st"/>
</dbReference>
<dbReference type="PANTHER" id="PTHR36617:SF15">
    <property type="entry name" value="REVERSE TRANSCRIPTASE ZINC-BINDING DOMAIN-CONTAINING PROTEIN"/>
    <property type="match status" value="1"/>
</dbReference>
<dbReference type="InterPro" id="IPR015943">
    <property type="entry name" value="WD40/YVTN_repeat-like_dom_sf"/>
</dbReference>
<dbReference type="InterPro" id="IPR026960">
    <property type="entry name" value="RVT-Znf"/>
</dbReference>
<comment type="caution">
    <text evidence="3">The sequence shown here is derived from an EMBL/GenBank/DDBJ whole genome shotgun (WGS) entry which is preliminary data.</text>
</comment>
<evidence type="ECO:0000313" key="4">
    <source>
        <dbReference type="Proteomes" id="UP000288805"/>
    </source>
</evidence>
<accession>A0A438DW16</accession>
<feature type="domain" description="Reverse transcriptase zinc-binding" evidence="2">
    <location>
        <begin position="208"/>
        <end position="269"/>
    </location>
</feature>
<evidence type="ECO:0000259" key="2">
    <source>
        <dbReference type="Pfam" id="PF13966"/>
    </source>
</evidence>
<sequence length="282" mass="32391">MLDVPIYGRIATLELFRPHGEAQDFLFIATERYKFCVLQWDAENSEISIIGVDQMSGVIKEEVFGESRLLRVFMGHILMDGTLTWWLDGHTDVLGRLLLKFFQDFSPFVRLVVENGERIRFWEDHWWGNQSLCSQFVGLYRVISVKNLTVSNVLGNSFPVSWNFNFRHNFTDLEIDLLKSLMSSLSSVLFSPAMADSRKWSLSSSDLFSVKSFFLALSKVSNPILFLPAKFLWSSKAPSKVKALAWLVAHGKVNTNDKLQLRRPYKSLCPNGAFFAKEMENR</sequence>
<protein>
    <submittedName>
        <fullName evidence="3">DNA damage-binding protein 1a</fullName>
    </submittedName>
</protein>
<dbReference type="EMBL" id="QGNW01001482">
    <property type="protein sequence ID" value="RVW39478.1"/>
    <property type="molecule type" value="Genomic_DNA"/>
</dbReference>
<dbReference type="Proteomes" id="UP000288805">
    <property type="component" value="Unassembled WGS sequence"/>
</dbReference>
<evidence type="ECO:0000259" key="1">
    <source>
        <dbReference type="Pfam" id="PF10433"/>
    </source>
</evidence>
<dbReference type="Pfam" id="PF13966">
    <property type="entry name" value="zf-RVT"/>
    <property type="match status" value="1"/>
</dbReference>
<dbReference type="Gene3D" id="2.130.10.10">
    <property type="entry name" value="YVTN repeat-like/Quinoprotein amine dehydrogenase"/>
    <property type="match status" value="1"/>
</dbReference>
<organism evidence="3 4">
    <name type="scientific">Vitis vinifera</name>
    <name type="common">Grape</name>
    <dbReference type="NCBI Taxonomy" id="29760"/>
    <lineage>
        <taxon>Eukaryota</taxon>
        <taxon>Viridiplantae</taxon>
        <taxon>Streptophyta</taxon>
        <taxon>Embryophyta</taxon>
        <taxon>Tracheophyta</taxon>
        <taxon>Spermatophyta</taxon>
        <taxon>Magnoliopsida</taxon>
        <taxon>eudicotyledons</taxon>
        <taxon>Gunneridae</taxon>
        <taxon>Pentapetalae</taxon>
        <taxon>rosids</taxon>
        <taxon>Vitales</taxon>
        <taxon>Vitaceae</taxon>
        <taxon>Viteae</taxon>
        <taxon>Vitis</taxon>
    </lineage>
</organism>
<reference evidence="3 4" key="1">
    <citation type="journal article" date="2018" name="PLoS Genet.">
        <title>Population sequencing reveals clonal diversity and ancestral inbreeding in the grapevine cultivar Chardonnay.</title>
        <authorList>
            <person name="Roach M.J."/>
            <person name="Johnson D.L."/>
            <person name="Bohlmann J."/>
            <person name="van Vuuren H.J."/>
            <person name="Jones S.J."/>
            <person name="Pretorius I.S."/>
            <person name="Schmidt S.A."/>
            <person name="Borneman A.R."/>
        </authorList>
    </citation>
    <scope>NUCLEOTIDE SEQUENCE [LARGE SCALE GENOMIC DNA]</scope>
    <source>
        <strain evidence="4">cv. Chardonnay</strain>
        <tissue evidence="3">Leaf</tissue>
    </source>
</reference>
<evidence type="ECO:0000313" key="3">
    <source>
        <dbReference type="EMBL" id="RVW39478.1"/>
    </source>
</evidence>